<evidence type="ECO:0000313" key="2">
    <source>
        <dbReference type="Proteomes" id="UP001392437"/>
    </source>
</evidence>
<reference evidence="1 2" key="1">
    <citation type="submission" date="2023-01" db="EMBL/GenBank/DDBJ databases">
        <title>Analysis of 21 Apiospora genomes using comparative genomics revels a genus with tremendous synthesis potential of carbohydrate active enzymes and secondary metabolites.</title>
        <authorList>
            <person name="Sorensen T."/>
        </authorList>
    </citation>
    <scope>NUCLEOTIDE SEQUENCE [LARGE SCALE GENOMIC DNA]</scope>
    <source>
        <strain evidence="1 2">CBS 117206</strain>
    </source>
</reference>
<dbReference type="Proteomes" id="UP001392437">
    <property type="component" value="Unassembled WGS sequence"/>
</dbReference>
<protein>
    <submittedName>
        <fullName evidence="1">Uncharacterized protein</fullName>
    </submittedName>
</protein>
<keyword evidence="2" id="KW-1185">Reference proteome</keyword>
<dbReference type="AlphaFoldDB" id="A0AAW0QKZ5"/>
<organism evidence="1 2">
    <name type="scientific">Apiospora kogelbergensis</name>
    <dbReference type="NCBI Taxonomy" id="1337665"/>
    <lineage>
        <taxon>Eukaryota</taxon>
        <taxon>Fungi</taxon>
        <taxon>Dikarya</taxon>
        <taxon>Ascomycota</taxon>
        <taxon>Pezizomycotina</taxon>
        <taxon>Sordariomycetes</taxon>
        <taxon>Xylariomycetidae</taxon>
        <taxon>Amphisphaeriales</taxon>
        <taxon>Apiosporaceae</taxon>
        <taxon>Apiospora</taxon>
    </lineage>
</organism>
<gene>
    <name evidence="1" type="ORF">PG999_010430</name>
</gene>
<accession>A0AAW0QKZ5</accession>
<comment type="caution">
    <text evidence="1">The sequence shown here is derived from an EMBL/GenBank/DDBJ whole genome shotgun (WGS) entry which is preliminary data.</text>
</comment>
<evidence type="ECO:0000313" key="1">
    <source>
        <dbReference type="EMBL" id="KAK8100056.1"/>
    </source>
</evidence>
<name>A0AAW0QKZ5_9PEZI</name>
<dbReference type="EMBL" id="JAQQWP010000009">
    <property type="protein sequence ID" value="KAK8100056.1"/>
    <property type="molecule type" value="Genomic_DNA"/>
</dbReference>
<sequence>MEQRYFQYILAIAHLMWNITPGLSVPVARDALGAGEGADVVDPSGADAVGPEVRVEARGVAGLDEDLDGAGVEGRAVGLGHEGVERRVRRRREQRDDVLVRDDVHVGAVLVGKRRQVGGGGGDRQLREGGGGACSYRGRLCIGGGGGACGNEGGGGE</sequence>
<proteinExistence type="predicted"/>